<sequence>MATTAGFAIELVPHWLQYVAFHWPLRQGEGRQPALLLSLASWLPTLSLSGWWSLAIPVGVGLAVFVITGLLRRPLALRAYARSARSSLAGPQTGLPLFTTSSIYETALAYYQDITDQSALPYKQDLTFSALLQEPSAQLLLLGASGTGKTFALSQLQKFALDAFLRSGGKGARLPIYLSLEHYSLYLNRRSSIKLGTELGSELAAGQREDGVEGRAADRRVAVASLQPEATLFDFLLESQAVGLRHVRPYLSQLAERGQLLLLCDDFHLVEATFREAIIAELTYLMRQTGNRLVVSACDLSHEALPELERLLTEGEMACAVFAPLPPALVRRFVEQALQEQQIVARRQYTAGQIMHALEDSRLRYLCSLPLTLFSFLEILDTLDLRDPEQFDSRGRLLDRLLHLWLARELRQKRWRRGKQRITEEELIALLRQLAWLLYQSGARTLMVLPAARGRRQRAGARAAALALPRWLEENRSLLSGQGAVLPTDVQAPLADPPLLEQQLACLEAAGLLTLSADSLRFRHPWLVEYLVAGVLLEIDQEADQGIGERQTVLALCCDDAARWAGPVAMWAGIVDEPLELAERFANFGEAHPTSAVAASALALICVGVAWRPPRSMPDEPLSLPPRLLRLLTGVLRDTTGLERLAHLIARFAAEGTLEVYQGLLPTVMLPGIENLLRLCDQKPLLDRFFDYLYEVIDLPAYDTQVRRLIPVLGRLGEGVIPYAAELVQPAADHSLRLRAAAVRILARCDAQQAVQPLLDCLSDSEQVIVEGALKALIRLGPARALEPLLEALEQYLPGMAAARQVLRAILVVLDYFLSEADPQRGLSQEQRTRVLNAVCPLLSGQQPPEVQRAARDLLIRQLQRQPQPECVQLLIQALASSDDLLVRNAIRVLQQGDARLTPLLLEQLESQGADVVRARVVEVLGGIRDLQALPVLLKMLADSSPLVRQQVGIALQHAYVPESIPGLIELVLRGKEEQVAGLAARILGEMGEEVVEPILQALPQIVPGRTQLLIQVLEGLDDPRVIPALVSLLQEARAETLLTVAIVRALSRFSDAQVVPPLIALLDSKETLVYEEAILALSRLREVALSDLLEALDVEPERETVVTARARRAILGMEPFPGEQLIAVLTHGSEAQVRQVARIFQERGAEAALLLVHHLFHPDARTRSYVRQILDGMAGQVLVPALLEVLNRPAWRPVLAEYLIRYPAEAVPPLISLLGDPERGDAAVSVLLQFGPEILSAIVPGLAQEDELARRRAQQLVISLVRQQPEAVEQVVQLFSPSLPARAYESLVEILAGDLADLAIPALLAGLGDAYLLGGVSEVLARLARRRLTPAGREALAGLVEALRSEERRHGAEITLVELGELAVGPVGELITDSDPQVARAARRILRDIGTPALPFIWAACSDLANRQRREAALEIFRSMPTLVIKDELLSHLASRTVQESAMAATLLQERIHDEANSADPSRQEMVPALLEYVQHPQSDERLCRRILALLLLMGGEYIVQHLVQALYARSERQDLLMRCFLFLGREGETALWEMYHDPETPPDLANQVVSVLGMLRAYPEICELALSLSQYGLTLNKERLQSPDQLEISLRALGGLLAGGHWNVEALEELRQRLKEGSAERDLVEVLLGWRYGAYITRLENDLQSVEQAHKENMRNLTMQLLQARSQISDMEHERENLEDSLKKTQQELDAARQELARLTQECQRLQQEHGTQSEELEQAQQAIQRLQERLNVVAHEKRLLQEQINQLHAHNAQLVEQINLLQGAENP</sequence>
<dbReference type="InterPro" id="IPR027417">
    <property type="entry name" value="P-loop_NTPase"/>
</dbReference>
<reference evidence="3" key="1">
    <citation type="submission" date="2018-12" db="EMBL/GenBank/DDBJ databases">
        <title>Novel natural products biosynthetic potential of the class Ktedonobacteria.</title>
        <authorList>
            <person name="Zheng Y."/>
            <person name="Saitou A."/>
            <person name="Wang C.M."/>
            <person name="Toyoda A."/>
            <person name="Minakuchi Y."/>
            <person name="Sekiguchi Y."/>
            <person name="Ueda K."/>
            <person name="Takano H."/>
            <person name="Sakai Y."/>
            <person name="Yokota A."/>
            <person name="Yabe S."/>
        </authorList>
    </citation>
    <scope>NUCLEOTIDE SEQUENCE</scope>
    <source>
        <strain evidence="3">A3-2</strain>
    </source>
</reference>
<keyword evidence="2" id="KW-0472">Membrane</keyword>
<proteinExistence type="predicted"/>
<dbReference type="Gene3D" id="1.25.10.10">
    <property type="entry name" value="Leucine-rich Repeat Variant"/>
    <property type="match status" value="4"/>
</dbReference>
<evidence type="ECO:0000256" key="2">
    <source>
        <dbReference type="SAM" id="Phobius"/>
    </source>
</evidence>
<accession>A0A455T6A1</accession>
<keyword evidence="2" id="KW-0812">Transmembrane</keyword>
<gene>
    <name evidence="3" type="ORF">KTA_33010</name>
</gene>
<organism evidence="3">
    <name type="scientific">Thermogemmatispora argillosa</name>
    <dbReference type="NCBI Taxonomy" id="2045280"/>
    <lineage>
        <taxon>Bacteria</taxon>
        <taxon>Bacillati</taxon>
        <taxon>Chloroflexota</taxon>
        <taxon>Ktedonobacteria</taxon>
        <taxon>Thermogemmatisporales</taxon>
        <taxon>Thermogemmatisporaceae</taxon>
        <taxon>Thermogemmatispora</taxon>
    </lineage>
</organism>
<dbReference type="EMBL" id="AP019377">
    <property type="protein sequence ID" value="BBH95102.1"/>
    <property type="molecule type" value="Genomic_DNA"/>
</dbReference>
<evidence type="ECO:0000256" key="1">
    <source>
        <dbReference type="SAM" id="Coils"/>
    </source>
</evidence>
<dbReference type="PANTHER" id="PTHR12697">
    <property type="entry name" value="PBS LYASE HEAT-LIKE PROTEIN"/>
    <property type="match status" value="1"/>
</dbReference>
<dbReference type="SUPFAM" id="SSF52540">
    <property type="entry name" value="P-loop containing nucleoside triphosphate hydrolases"/>
    <property type="match status" value="1"/>
</dbReference>
<dbReference type="GO" id="GO:0016491">
    <property type="term" value="F:oxidoreductase activity"/>
    <property type="evidence" value="ECO:0007669"/>
    <property type="project" value="TreeGrafter"/>
</dbReference>
<name>A0A455T6A1_9CHLR</name>
<feature type="coiled-coil region" evidence="1">
    <location>
        <begin position="1613"/>
        <end position="1764"/>
    </location>
</feature>
<keyword evidence="1" id="KW-0175">Coiled coil</keyword>
<dbReference type="InterPro" id="IPR011989">
    <property type="entry name" value="ARM-like"/>
</dbReference>
<dbReference type="InterPro" id="IPR016024">
    <property type="entry name" value="ARM-type_fold"/>
</dbReference>
<dbReference type="PANTHER" id="PTHR12697:SF5">
    <property type="entry name" value="DEOXYHYPUSINE HYDROXYLASE"/>
    <property type="match status" value="1"/>
</dbReference>
<dbReference type="SMART" id="SM00567">
    <property type="entry name" value="EZ_HEAT"/>
    <property type="match status" value="8"/>
</dbReference>
<dbReference type="Pfam" id="PF13646">
    <property type="entry name" value="HEAT_2"/>
    <property type="match status" value="2"/>
</dbReference>
<keyword evidence="2" id="KW-1133">Transmembrane helix</keyword>
<evidence type="ECO:0000313" key="3">
    <source>
        <dbReference type="EMBL" id="BBH95102.1"/>
    </source>
</evidence>
<evidence type="ECO:0008006" key="4">
    <source>
        <dbReference type="Google" id="ProtNLM"/>
    </source>
</evidence>
<feature type="transmembrane region" description="Helical" evidence="2">
    <location>
        <begin position="51"/>
        <end position="71"/>
    </location>
</feature>
<dbReference type="InterPro" id="IPR004155">
    <property type="entry name" value="PBS_lyase_HEAT"/>
</dbReference>
<protein>
    <recommendedName>
        <fullName evidence="4">NACHT domain-containing protein</fullName>
    </recommendedName>
</protein>
<dbReference type="SUPFAM" id="SSF48371">
    <property type="entry name" value="ARM repeat"/>
    <property type="match status" value="2"/>
</dbReference>